<sequence>MNHRKVGAAWPVVLLIFSAILTACQPAAKDATTTVRVARIPVLDTLPLYVAQQEGLFEKHNVKVEIIPVASAPERDQLIAAGQADAMINEVLSTMFANKQSVQMQTVRYARTATATAPVFRILVSKDSGITTLDQLKGVPVGVSDGTIIAYLTERLLQAEGFAPDEIQTTSVPSITDRMALLSSGQLKAAMLPDPLSTLAVQQGATVILADSSHPEYSFSTLTFSKAFLDANPTTVRNFLAAWEDAVALINADGSRWTSLLSDQNLVPAPLLESFKVPQFATAGVPTKDQFQDMLSWAREKGLLTQDVSYSDCVDGQYLPK</sequence>
<evidence type="ECO:0000256" key="3">
    <source>
        <dbReference type="ARBA" id="ARBA00022729"/>
    </source>
</evidence>
<reference evidence="6" key="1">
    <citation type="submission" date="2015-07" db="EMBL/GenBank/DDBJ databases">
        <title>Draft Genome Sequences of Anaerolinea thermolimosa IMO-1, Bellilinea caldifistulae GOMI-1, Leptolinea tardivitalis YMTK-2, Levilinea saccharolytica KIBI-1,Longilinea arvoryzae KOME-1, Previously Described as Members of the Anaerolineaceae (Chloroflexi).</title>
        <authorList>
            <person name="Sekiguchi Y."/>
            <person name="Ohashi A."/>
            <person name="Matsuura N."/>
            <person name="Tourlousse M.D."/>
        </authorList>
    </citation>
    <scope>NUCLEOTIDE SEQUENCE [LARGE SCALE GENOMIC DNA]</scope>
    <source>
        <strain evidence="6">KOME-1</strain>
    </source>
</reference>
<evidence type="ECO:0000313" key="7">
    <source>
        <dbReference type="Proteomes" id="UP000055060"/>
    </source>
</evidence>
<dbReference type="RefSeq" id="WP_075074750.1">
    <property type="nucleotide sequence ID" value="NZ_DF967972.1"/>
</dbReference>
<evidence type="ECO:0000259" key="5">
    <source>
        <dbReference type="SMART" id="SM00062"/>
    </source>
</evidence>
<dbReference type="SMART" id="SM00062">
    <property type="entry name" value="PBPb"/>
    <property type="match status" value="1"/>
</dbReference>
<dbReference type="PANTHER" id="PTHR30024">
    <property type="entry name" value="ALIPHATIC SULFONATES-BINDING PROTEIN-RELATED"/>
    <property type="match status" value="1"/>
</dbReference>
<dbReference type="AlphaFoldDB" id="A0A0S7BNI7"/>
<protein>
    <submittedName>
        <fullName evidence="6">ABC-type nitrate/sulfonate/bicarbonate transport system, periplasmic component</fullName>
    </submittedName>
</protein>
<dbReference type="PANTHER" id="PTHR30024:SF47">
    <property type="entry name" value="TAURINE-BINDING PERIPLASMIC PROTEIN"/>
    <property type="match status" value="1"/>
</dbReference>
<proteinExistence type="inferred from homology"/>
<dbReference type="Pfam" id="PF09084">
    <property type="entry name" value="NMT1"/>
    <property type="match status" value="1"/>
</dbReference>
<feature type="signal peptide" evidence="4">
    <location>
        <begin position="1"/>
        <end position="23"/>
    </location>
</feature>
<evidence type="ECO:0000256" key="1">
    <source>
        <dbReference type="ARBA" id="ARBA00004418"/>
    </source>
</evidence>
<dbReference type="GO" id="GO:0042597">
    <property type="term" value="C:periplasmic space"/>
    <property type="evidence" value="ECO:0007669"/>
    <property type="project" value="UniProtKB-SubCell"/>
</dbReference>
<accession>A0A0S7BNI7</accession>
<gene>
    <name evidence="6" type="ORF">LARV_03370</name>
</gene>
<organism evidence="6">
    <name type="scientific">Longilinea arvoryzae</name>
    <dbReference type="NCBI Taxonomy" id="360412"/>
    <lineage>
        <taxon>Bacteria</taxon>
        <taxon>Bacillati</taxon>
        <taxon>Chloroflexota</taxon>
        <taxon>Anaerolineae</taxon>
        <taxon>Anaerolineales</taxon>
        <taxon>Anaerolineaceae</taxon>
        <taxon>Longilinea</taxon>
    </lineage>
</organism>
<evidence type="ECO:0000256" key="4">
    <source>
        <dbReference type="SAM" id="SignalP"/>
    </source>
</evidence>
<name>A0A0S7BNI7_9CHLR</name>
<dbReference type="OrthoDB" id="9815602at2"/>
<keyword evidence="7" id="KW-1185">Reference proteome</keyword>
<comment type="similarity">
    <text evidence="2">Belongs to the bacterial solute-binding protein SsuA/TauA family.</text>
</comment>
<evidence type="ECO:0000256" key="2">
    <source>
        <dbReference type="ARBA" id="ARBA00010742"/>
    </source>
</evidence>
<comment type="subcellular location">
    <subcellularLocation>
        <location evidence="1">Periplasm</location>
    </subcellularLocation>
</comment>
<dbReference type="Gene3D" id="3.40.190.10">
    <property type="entry name" value="Periplasmic binding protein-like II"/>
    <property type="match status" value="2"/>
</dbReference>
<dbReference type="EMBL" id="DF967972">
    <property type="protein sequence ID" value="GAP15579.1"/>
    <property type="molecule type" value="Genomic_DNA"/>
</dbReference>
<dbReference type="STRING" id="360412.LARV_03370"/>
<dbReference type="PROSITE" id="PS51257">
    <property type="entry name" value="PROKAR_LIPOPROTEIN"/>
    <property type="match status" value="1"/>
</dbReference>
<feature type="domain" description="Solute-binding protein family 3/N-terminal" evidence="5">
    <location>
        <begin position="34"/>
        <end position="269"/>
    </location>
</feature>
<dbReference type="SUPFAM" id="SSF53850">
    <property type="entry name" value="Periplasmic binding protein-like II"/>
    <property type="match status" value="1"/>
</dbReference>
<dbReference type="InterPro" id="IPR015168">
    <property type="entry name" value="SsuA/THI5"/>
</dbReference>
<evidence type="ECO:0000313" key="6">
    <source>
        <dbReference type="EMBL" id="GAP15579.1"/>
    </source>
</evidence>
<feature type="chain" id="PRO_5006633047" evidence="4">
    <location>
        <begin position="24"/>
        <end position="321"/>
    </location>
</feature>
<dbReference type="Proteomes" id="UP000055060">
    <property type="component" value="Unassembled WGS sequence"/>
</dbReference>
<dbReference type="InterPro" id="IPR001638">
    <property type="entry name" value="Solute-binding_3/MltF_N"/>
</dbReference>
<keyword evidence="3 4" id="KW-0732">Signal</keyword>